<comment type="similarity">
    <text evidence="1 5">Belongs to the peptidase S8 family.</text>
</comment>
<keyword evidence="7" id="KW-1133">Transmembrane helix</keyword>
<feature type="region of interest" description="Disordered" evidence="6">
    <location>
        <begin position="315"/>
        <end position="339"/>
    </location>
</feature>
<dbReference type="InterPro" id="IPR000209">
    <property type="entry name" value="Peptidase_S8/S53_dom"/>
</dbReference>
<dbReference type="InterPro" id="IPR036852">
    <property type="entry name" value="Peptidase_S8/S53_dom_sf"/>
</dbReference>
<keyword evidence="7" id="KW-0812">Transmembrane</keyword>
<dbReference type="Pfam" id="PF00082">
    <property type="entry name" value="Peptidase_S8"/>
    <property type="match status" value="1"/>
</dbReference>
<dbReference type="InterPro" id="IPR050131">
    <property type="entry name" value="Peptidase_S8_subtilisin-like"/>
</dbReference>
<reference evidence="9 10" key="1">
    <citation type="submission" date="2021-07" db="EMBL/GenBank/DDBJ databases">
        <title>Actinomadura sp. PM05-2 isolated from lichen.</title>
        <authorList>
            <person name="Somphong A."/>
            <person name="Phongsopitanun W."/>
            <person name="Tanasupawat S."/>
            <person name="Peongsungnone V."/>
        </authorList>
    </citation>
    <scope>NUCLEOTIDE SEQUENCE [LARGE SCALE GENOMIC DNA]</scope>
    <source>
        <strain evidence="9 10">PM05-2</strain>
    </source>
</reference>
<evidence type="ECO:0000313" key="10">
    <source>
        <dbReference type="Proteomes" id="UP000774570"/>
    </source>
</evidence>
<feature type="active site" description="Charge relay system" evidence="5">
    <location>
        <position position="237"/>
    </location>
</feature>
<dbReference type="Gene3D" id="3.40.50.200">
    <property type="entry name" value="Peptidase S8/S53 domain"/>
    <property type="match status" value="1"/>
</dbReference>
<feature type="compositionally biased region" description="Pro residues" evidence="6">
    <location>
        <begin position="391"/>
        <end position="416"/>
    </location>
</feature>
<dbReference type="CDD" id="cd00306">
    <property type="entry name" value="Peptidases_S8_S53"/>
    <property type="match status" value="1"/>
</dbReference>
<evidence type="ECO:0000313" key="9">
    <source>
        <dbReference type="EMBL" id="MBW8485260.1"/>
    </source>
</evidence>
<keyword evidence="7" id="KW-0472">Membrane</keyword>
<gene>
    <name evidence="9" type="ORF">K1Y72_22970</name>
</gene>
<name>A0ABS7FYP4_9ACTN</name>
<dbReference type="InterPro" id="IPR015500">
    <property type="entry name" value="Peptidase_S8_subtilisin-rel"/>
</dbReference>
<dbReference type="PANTHER" id="PTHR43806">
    <property type="entry name" value="PEPTIDASE S8"/>
    <property type="match status" value="1"/>
</dbReference>
<feature type="domain" description="Peptidase S8/S53" evidence="8">
    <location>
        <begin position="40"/>
        <end position="285"/>
    </location>
</feature>
<evidence type="ECO:0000256" key="1">
    <source>
        <dbReference type="ARBA" id="ARBA00011073"/>
    </source>
</evidence>
<keyword evidence="3 5" id="KW-0378">Hydrolase</keyword>
<proteinExistence type="inferred from homology"/>
<feature type="transmembrane region" description="Helical" evidence="7">
    <location>
        <begin position="344"/>
        <end position="365"/>
    </location>
</feature>
<evidence type="ECO:0000256" key="6">
    <source>
        <dbReference type="SAM" id="MobiDB-lite"/>
    </source>
</evidence>
<evidence type="ECO:0000256" key="4">
    <source>
        <dbReference type="ARBA" id="ARBA00022825"/>
    </source>
</evidence>
<dbReference type="Proteomes" id="UP000774570">
    <property type="component" value="Unassembled WGS sequence"/>
</dbReference>
<accession>A0ABS7FYP4</accession>
<feature type="region of interest" description="Disordered" evidence="6">
    <location>
        <begin position="368"/>
        <end position="416"/>
    </location>
</feature>
<dbReference type="RefSeq" id="WP_220168485.1">
    <property type="nucleotide sequence ID" value="NZ_JAIBOA010000015.1"/>
</dbReference>
<comment type="caution">
    <text evidence="9">The sequence shown here is derived from an EMBL/GenBank/DDBJ whole genome shotgun (WGS) entry which is preliminary data.</text>
</comment>
<keyword evidence="10" id="KW-1185">Reference proteome</keyword>
<feature type="active site" description="Charge relay system" evidence="5">
    <location>
        <position position="82"/>
    </location>
</feature>
<dbReference type="PANTHER" id="PTHR43806:SF11">
    <property type="entry name" value="CEREVISIN-RELATED"/>
    <property type="match status" value="1"/>
</dbReference>
<feature type="active site" description="Charge relay system" evidence="5">
    <location>
        <position position="49"/>
    </location>
</feature>
<dbReference type="SUPFAM" id="SSF52743">
    <property type="entry name" value="Subtilisin-like"/>
    <property type="match status" value="1"/>
</dbReference>
<protein>
    <submittedName>
        <fullName evidence="9">S8/S53 family peptidase</fullName>
    </submittedName>
</protein>
<evidence type="ECO:0000259" key="8">
    <source>
        <dbReference type="Pfam" id="PF00082"/>
    </source>
</evidence>
<evidence type="ECO:0000256" key="5">
    <source>
        <dbReference type="PROSITE-ProRule" id="PRU01240"/>
    </source>
</evidence>
<dbReference type="PRINTS" id="PR00723">
    <property type="entry name" value="SUBTILISIN"/>
</dbReference>
<keyword evidence="2 5" id="KW-0645">Protease</keyword>
<dbReference type="EMBL" id="JAIBOA010000015">
    <property type="protein sequence ID" value="MBW8485260.1"/>
    <property type="molecule type" value="Genomic_DNA"/>
</dbReference>
<evidence type="ECO:0000256" key="3">
    <source>
        <dbReference type="ARBA" id="ARBA00022801"/>
    </source>
</evidence>
<organism evidence="9 10">
    <name type="scientific">Actinomadura parmotrematis</name>
    <dbReference type="NCBI Taxonomy" id="2864039"/>
    <lineage>
        <taxon>Bacteria</taxon>
        <taxon>Bacillati</taxon>
        <taxon>Actinomycetota</taxon>
        <taxon>Actinomycetes</taxon>
        <taxon>Streptosporangiales</taxon>
        <taxon>Thermomonosporaceae</taxon>
        <taxon>Actinomadura</taxon>
    </lineage>
</organism>
<feature type="compositionally biased region" description="Pro residues" evidence="6">
    <location>
        <begin position="373"/>
        <end position="383"/>
    </location>
</feature>
<dbReference type="PROSITE" id="PS51892">
    <property type="entry name" value="SUBTILASE"/>
    <property type="match status" value="1"/>
</dbReference>
<sequence length="416" mass="42583">MALGLAALPTAANADPRLDKEQWWFDSWHIQQEVWPQTKGQGVTIGLIDSGVNSQLPEFNGALVASSGKNGDGLKDTDSEGHGTEMAGLIVGRGGRVTGVAPAAKVMPIVNEAIGDVEMAAAIRYAVDHGVKVVNVSQGGGSSSDKDSCPPKTAEAVAYAATKDVVVVASSGNTGDTQNWPEWPASCAGVLAVGGIDHTGRPWANTQRQSYVTVAGPGAGIREMSSDGKLYLGNGTSQAAALISGAIALIRSKYPDMPARKVVQVVTNTTVDVGPKGRDDQTGYGLVSIRRALANANKIPESAPNPVYQRLDKAVAAQKAKDGPSATPQAAGTKDDDGGGSGTLILGVVGLVVLVAIVLVVFLVLRGRKTPRGPQPPSGPSFGPPSGSAYPGPPPSFQQPPSGPPQSGNYPPPGNR</sequence>
<evidence type="ECO:0000256" key="2">
    <source>
        <dbReference type="ARBA" id="ARBA00022670"/>
    </source>
</evidence>
<keyword evidence="4 5" id="KW-0720">Serine protease</keyword>
<evidence type="ECO:0000256" key="7">
    <source>
        <dbReference type="SAM" id="Phobius"/>
    </source>
</evidence>